<dbReference type="Proteomes" id="UP000265765">
    <property type="component" value="Chromosome"/>
</dbReference>
<dbReference type="Pfam" id="PF00005">
    <property type="entry name" value="ABC_tran"/>
    <property type="match status" value="2"/>
</dbReference>
<dbReference type="InterPro" id="IPR050107">
    <property type="entry name" value="ABC_carbohydrate_import_ATPase"/>
</dbReference>
<feature type="domain" description="ABC transporter" evidence="9">
    <location>
        <begin position="8"/>
        <end position="251"/>
    </location>
</feature>
<organism evidence="10 11">
    <name type="scientific">Streptomyces griseorubiginosus</name>
    <dbReference type="NCBI Taxonomy" id="67304"/>
    <lineage>
        <taxon>Bacteria</taxon>
        <taxon>Bacillati</taxon>
        <taxon>Actinomycetota</taxon>
        <taxon>Actinomycetes</taxon>
        <taxon>Kitasatosporales</taxon>
        <taxon>Streptomycetaceae</taxon>
        <taxon>Streptomyces</taxon>
    </lineage>
</organism>
<name>A0AAI8PQX7_9ACTN</name>
<dbReference type="EC" id="3.6.3.17" evidence="10"/>
<dbReference type="PANTHER" id="PTHR43790">
    <property type="entry name" value="CARBOHYDRATE TRANSPORT ATP-BINDING PROTEIN MG119-RELATED"/>
    <property type="match status" value="1"/>
</dbReference>
<dbReference type="RefSeq" id="WP_062027977.1">
    <property type="nucleotide sequence ID" value="NZ_CP032427.1"/>
</dbReference>
<dbReference type="PROSITE" id="PS00211">
    <property type="entry name" value="ABC_TRANSPORTER_1"/>
    <property type="match status" value="1"/>
</dbReference>
<dbReference type="AlphaFoldDB" id="A0AAI8PQX7"/>
<evidence type="ECO:0000313" key="10">
    <source>
        <dbReference type="EMBL" id="AYC41586.1"/>
    </source>
</evidence>
<sequence length="512" mass="55075">MAEPQPVLEMTGIVKEFPGVRALSGVDFRLFPGEIHALMGENGAGKSTLIKVLTGVHTLDGGTITLDGKPVRIGSPLQAQQAGISTVYQEVNLCPNLSVAENIFIGREPTRAGRIQWKRMRSEAAKLVDRLGLDIDVTAPLSAYPLAVQQLVAIVRSVGTGDSDGEGSGTKVLVLDEPTSSLDRDEVLELFRLMRQLRDEGVAILFVSHFLDQIYEVCDRMTVLRNGALVGEHMVRDLDQVGLIELMIGKALDQLEELHDQQLHADVGEPLLKAEGLGRTGGVAPFDLEIKKGEVVGLAGLLGSGRTELARLLFGADQPDSGKLTVGGEAVSMSAPNDAIGAGIAFCSENRKTEGLVPDLTVRENIILALQAARGWTRPIPASQRDELVAKYIAALDIRPANPEARVGQLSGGNQQKVLLARWLITQPKLLILDEPTRGIDIGAKTEIQKLVVSLSEDGMSVLYIAAELEEVLRLSHTIGVLRDRKLVAQLTNGPEITTSKILETIASGEHQ</sequence>
<evidence type="ECO:0000259" key="9">
    <source>
        <dbReference type="PROSITE" id="PS50893"/>
    </source>
</evidence>
<evidence type="ECO:0000256" key="5">
    <source>
        <dbReference type="ARBA" id="ARBA00022741"/>
    </source>
</evidence>
<evidence type="ECO:0000256" key="6">
    <source>
        <dbReference type="ARBA" id="ARBA00022840"/>
    </source>
</evidence>
<feature type="domain" description="ABC transporter" evidence="9">
    <location>
        <begin position="258"/>
        <end position="509"/>
    </location>
</feature>
<dbReference type="KEGG" id="sge:DWG14_05875"/>
<dbReference type="GO" id="GO:0005524">
    <property type="term" value="F:ATP binding"/>
    <property type="evidence" value="ECO:0007669"/>
    <property type="project" value="UniProtKB-KW"/>
</dbReference>
<dbReference type="CDD" id="cd03215">
    <property type="entry name" value="ABC_Carb_Monos_II"/>
    <property type="match status" value="1"/>
</dbReference>
<keyword evidence="2" id="KW-0813">Transport</keyword>
<keyword evidence="4" id="KW-0677">Repeat</keyword>
<keyword evidence="10" id="KW-0378">Hydrolase</keyword>
<evidence type="ECO:0000256" key="2">
    <source>
        <dbReference type="ARBA" id="ARBA00022448"/>
    </source>
</evidence>
<dbReference type="InterPro" id="IPR017871">
    <property type="entry name" value="ABC_transporter-like_CS"/>
</dbReference>
<dbReference type="PROSITE" id="PS50893">
    <property type="entry name" value="ABC_TRANSPORTER_2"/>
    <property type="match status" value="2"/>
</dbReference>
<evidence type="ECO:0000256" key="4">
    <source>
        <dbReference type="ARBA" id="ARBA00022737"/>
    </source>
</evidence>
<dbReference type="Gene3D" id="3.40.50.300">
    <property type="entry name" value="P-loop containing nucleotide triphosphate hydrolases"/>
    <property type="match status" value="2"/>
</dbReference>
<evidence type="ECO:0000313" key="11">
    <source>
        <dbReference type="Proteomes" id="UP000265765"/>
    </source>
</evidence>
<accession>A0AAI8PQX7</accession>
<dbReference type="GO" id="GO:0016887">
    <property type="term" value="F:ATP hydrolysis activity"/>
    <property type="evidence" value="ECO:0007669"/>
    <property type="project" value="InterPro"/>
</dbReference>
<comment type="subcellular location">
    <subcellularLocation>
        <location evidence="1">Cell membrane</location>
        <topology evidence="1">Peripheral membrane protein</topology>
    </subcellularLocation>
</comment>
<dbReference type="SMART" id="SM00382">
    <property type="entry name" value="AAA"/>
    <property type="match status" value="2"/>
</dbReference>
<dbReference type="InterPro" id="IPR027417">
    <property type="entry name" value="P-loop_NTPase"/>
</dbReference>
<gene>
    <name evidence="10" type="primary">rbsA_3</name>
    <name evidence="10" type="ORF">DWG14_05875</name>
</gene>
<keyword evidence="5" id="KW-0547">Nucleotide-binding</keyword>
<keyword evidence="3" id="KW-1003">Cell membrane</keyword>
<evidence type="ECO:0000256" key="3">
    <source>
        <dbReference type="ARBA" id="ARBA00022475"/>
    </source>
</evidence>
<dbReference type="FunFam" id="3.40.50.300:FF:000127">
    <property type="entry name" value="Ribose import ATP-binding protein RbsA"/>
    <property type="match status" value="1"/>
</dbReference>
<protein>
    <submittedName>
        <fullName evidence="10">Ribose import ATP-binding protein RbsA</fullName>
        <ecNumber evidence="10">3.6.3.17</ecNumber>
    </submittedName>
</protein>
<proteinExistence type="predicted"/>
<reference evidence="10 11" key="1">
    <citation type="submission" date="2018-09" db="EMBL/GenBank/DDBJ databases">
        <title>Production of Trimethoprim by Streptomyces sp. 3E-1.</title>
        <authorList>
            <person name="Kang H.J."/>
            <person name="Kim S.B."/>
        </authorList>
    </citation>
    <scope>NUCLEOTIDE SEQUENCE [LARGE SCALE GENOMIC DNA]</scope>
    <source>
        <strain evidence="10 11">3E-1</strain>
    </source>
</reference>
<dbReference type="GO" id="GO:0005886">
    <property type="term" value="C:plasma membrane"/>
    <property type="evidence" value="ECO:0007669"/>
    <property type="project" value="UniProtKB-SubCell"/>
</dbReference>
<dbReference type="SUPFAM" id="SSF52540">
    <property type="entry name" value="P-loop containing nucleoside triphosphate hydrolases"/>
    <property type="match status" value="2"/>
</dbReference>
<dbReference type="EMBL" id="CP032427">
    <property type="protein sequence ID" value="AYC41586.1"/>
    <property type="molecule type" value="Genomic_DNA"/>
</dbReference>
<keyword evidence="8" id="KW-0472">Membrane</keyword>
<keyword evidence="6 10" id="KW-0067">ATP-binding</keyword>
<dbReference type="InterPro" id="IPR003593">
    <property type="entry name" value="AAA+_ATPase"/>
</dbReference>
<dbReference type="InterPro" id="IPR003439">
    <property type="entry name" value="ABC_transporter-like_ATP-bd"/>
</dbReference>
<dbReference type="PANTHER" id="PTHR43790:SF9">
    <property type="entry name" value="GALACTOFURANOSE TRANSPORTER ATP-BINDING PROTEIN YTFR"/>
    <property type="match status" value="1"/>
</dbReference>
<evidence type="ECO:0000256" key="7">
    <source>
        <dbReference type="ARBA" id="ARBA00022967"/>
    </source>
</evidence>
<dbReference type="GeneID" id="91287478"/>
<dbReference type="CDD" id="cd03216">
    <property type="entry name" value="ABC_Carb_Monos_I"/>
    <property type="match status" value="1"/>
</dbReference>
<evidence type="ECO:0000256" key="1">
    <source>
        <dbReference type="ARBA" id="ARBA00004202"/>
    </source>
</evidence>
<keyword evidence="7" id="KW-1278">Translocase</keyword>
<evidence type="ECO:0000256" key="8">
    <source>
        <dbReference type="ARBA" id="ARBA00023136"/>
    </source>
</evidence>